<accession>A0ABQ4YUJ5</accession>
<feature type="region of interest" description="Disordered" evidence="1">
    <location>
        <begin position="12"/>
        <end position="51"/>
    </location>
</feature>
<organism evidence="2 3">
    <name type="scientific">Tanacetum coccineum</name>
    <dbReference type="NCBI Taxonomy" id="301880"/>
    <lineage>
        <taxon>Eukaryota</taxon>
        <taxon>Viridiplantae</taxon>
        <taxon>Streptophyta</taxon>
        <taxon>Embryophyta</taxon>
        <taxon>Tracheophyta</taxon>
        <taxon>Spermatophyta</taxon>
        <taxon>Magnoliopsida</taxon>
        <taxon>eudicotyledons</taxon>
        <taxon>Gunneridae</taxon>
        <taxon>Pentapetalae</taxon>
        <taxon>asterids</taxon>
        <taxon>campanulids</taxon>
        <taxon>Asterales</taxon>
        <taxon>Asteraceae</taxon>
        <taxon>Asteroideae</taxon>
        <taxon>Anthemideae</taxon>
        <taxon>Anthemidinae</taxon>
        <taxon>Tanacetum</taxon>
    </lineage>
</organism>
<dbReference type="EMBL" id="BQNB010010725">
    <property type="protein sequence ID" value="GJS81131.1"/>
    <property type="molecule type" value="Genomic_DNA"/>
</dbReference>
<keyword evidence="3" id="KW-1185">Reference proteome</keyword>
<name>A0ABQ4YUJ5_9ASTR</name>
<feature type="compositionally biased region" description="Acidic residues" evidence="1">
    <location>
        <begin position="24"/>
        <end position="33"/>
    </location>
</feature>
<reference evidence="2" key="2">
    <citation type="submission" date="2022-01" db="EMBL/GenBank/DDBJ databases">
        <authorList>
            <person name="Yamashiro T."/>
            <person name="Shiraishi A."/>
            <person name="Satake H."/>
            <person name="Nakayama K."/>
        </authorList>
    </citation>
    <scope>NUCLEOTIDE SEQUENCE</scope>
</reference>
<feature type="compositionally biased region" description="Acidic residues" evidence="1">
    <location>
        <begin position="40"/>
        <end position="51"/>
    </location>
</feature>
<evidence type="ECO:0000256" key="1">
    <source>
        <dbReference type="SAM" id="MobiDB-lite"/>
    </source>
</evidence>
<sequence>MDNYVIKIPYVSSSNNEDVGGGDNNDEYVDEDGVNNTDVNNEDVDDVNNEDVDDVKLDYNDDDDDVPIEETGVDYDHVEDVDVDINVDIFDPRNWDSLNPDMIKRLVEQRCEIDSVALLQVAESENDSLIQSQAKSLATNELGDFEFLEAIIIWFEILYAVNLVNKKLQSNDMRIDIAIKEVKGLISFFEEFREMGLSKAINDAKEIAVEMDIDLVFVQKRVIH</sequence>
<evidence type="ECO:0000313" key="2">
    <source>
        <dbReference type="EMBL" id="GJS81131.1"/>
    </source>
</evidence>
<proteinExistence type="predicted"/>
<dbReference type="Proteomes" id="UP001151760">
    <property type="component" value="Unassembled WGS sequence"/>
</dbReference>
<comment type="caution">
    <text evidence="2">The sequence shown here is derived from an EMBL/GenBank/DDBJ whole genome shotgun (WGS) entry which is preliminary data.</text>
</comment>
<evidence type="ECO:0000313" key="3">
    <source>
        <dbReference type="Proteomes" id="UP001151760"/>
    </source>
</evidence>
<reference evidence="2" key="1">
    <citation type="journal article" date="2022" name="Int. J. Mol. Sci.">
        <title>Draft Genome of Tanacetum Coccineum: Genomic Comparison of Closely Related Tanacetum-Family Plants.</title>
        <authorList>
            <person name="Yamashiro T."/>
            <person name="Shiraishi A."/>
            <person name="Nakayama K."/>
            <person name="Satake H."/>
        </authorList>
    </citation>
    <scope>NUCLEOTIDE SEQUENCE</scope>
</reference>
<protein>
    <submittedName>
        <fullName evidence="2">Zinc finger MYM-type protein 1-like protein</fullName>
    </submittedName>
</protein>
<gene>
    <name evidence="2" type="ORF">Tco_0747672</name>
</gene>